<dbReference type="Proteomes" id="UP001344906">
    <property type="component" value="Unassembled WGS sequence"/>
</dbReference>
<protein>
    <submittedName>
        <fullName evidence="2">Uncharacterized protein</fullName>
    </submittedName>
</protein>
<gene>
    <name evidence="2" type="ORF">KDH_19230</name>
</gene>
<organism evidence="2 3">
    <name type="scientific">Dictyobacter halimunensis</name>
    <dbReference type="NCBI Taxonomy" id="3026934"/>
    <lineage>
        <taxon>Bacteria</taxon>
        <taxon>Bacillati</taxon>
        <taxon>Chloroflexota</taxon>
        <taxon>Ktedonobacteria</taxon>
        <taxon>Ktedonobacterales</taxon>
        <taxon>Dictyobacteraceae</taxon>
        <taxon>Dictyobacter</taxon>
    </lineage>
</organism>
<keyword evidence="3" id="KW-1185">Reference proteome</keyword>
<sequence length="64" mass="6853">MPATQTIAAYLYYTFTGIKEAIVAVEKNTFSSKPGTGLGEMLEPAQAKATGKQKKYHTEGAKQG</sequence>
<dbReference type="EMBL" id="BSRI01000001">
    <property type="protein sequence ID" value="GLV55076.1"/>
    <property type="molecule type" value="Genomic_DNA"/>
</dbReference>
<evidence type="ECO:0000313" key="3">
    <source>
        <dbReference type="Proteomes" id="UP001344906"/>
    </source>
</evidence>
<accession>A0ABQ6FLH6</accession>
<evidence type="ECO:0000313" key="2">
    <source>
        <dbReference type="EMBL" id="GLV55076.1"/>
    </source>
</evidence>
<feature type="region of interest" description="Disordered" evidence="1">
    <location>
        <begin position="44"/>
        <end position="64"/>
    </location>
</feature>
<proteinExistence type="predicted"/>
<name>A0ABQ6FLH6_9CHLR</name>
<evidence type="ECO:0000256" key="1">
    <source>
        <dbReference type="SAM" id="MobiDB-lite"/>
    </source>
</evidence>
<comment type="caution">
    <text evidence="2">The sequence shown here is derived from an EMBL/GenBank/DDBJ whole genome shotgun (WGS) entry which is preliminary data.</text>
</comment>
<reference evidence="2 3" key="1">
    <citation type="submission" date="2023-02" db="EMBL/GenBank/DDBJ databases">
        <title>Dictyobacter halimunensis sp. nov., a new member of the class Ktedonobacteria from forest soil in a geothermal area.</title>
        <authorList>
            <person name="Rachmania M.K."/>
            <person name="Ningsih F."/>
            <person name="Sakai Y."/>
            <person name="Yabe S."/>
            <person name="Yokota A."/>
            <person name="Sjamsuridzal W."/>
        </authorList>
    </citation>
    <scope>NUCLEOTIDE SEQUENCE [LARGE SCALE GENOMIC DNA]</scope>
    <source>
        <strain evidence="2 3">S3.2.2.5</strain>
    </source>
</reference>